<evidence type="ECO:0000313" key="1">
    <source>
        <dbReference type="EMBL" id="CAB4204546.1"/>
    </source>
</evidence>
<name>A0A6J5S7E0_9CAUD</name>
<dbReference type="InterPro" id="IPR005068">
    <property type="entry name" value="Phage_lambda_Stf-r2"/>
</dbReference>
<proteinExistence type="predicted"/>
<organism evidence="1">
    <name type="scientific">uncultured Caudovirales phage</name>
    <dbReference type="NCBI Taxonomy" id="2100421"/>
    <lineage>
        <taxon>Viruses</taxon>
        <taxon>Duplodnaviria</taxon>
        <taxon>Heunggongvirae</taxon>
        <taxon>Uroviricota</taxon>
        <taxon>Caudoviricetes</taxon>
        <taxon>Peduoviridae</taxon>
        <taxon>Maltschvirus</taxon>
        <taxon>Maltschvirus maltsch</taxon>
    </lineage>
</organism>
<dbReference type="EMBL" id="LR797349">
    <property type="protein sequence ID" value="CAB4204546.1"/>
    <property type="molecule type" value="Genomic_DNA"/>
</dbReference>
<accession>A0A6J5S7E0</accession>
<sequence>MANPTTNFGWVMPTSTDLVTDLPADFNVFGQGVDTSMQYLLGGTTGQVLSKTSATSMAFTWVTPTDQTPLTTKGDLFTYTTTDARLGVGTNGQILSADSTAATGLAWVTPNPGDITAVNVTSPITGGGTSGDVTIAIQDALTTQKGAVQLSDSTSTTSSVLAATPTAVKSAYDLATAAIAKSTVTTAGDIIYRNATVPTRLGIGTAGQVLQVNSGATAPEWAAPTTGGMTLIASGTLSGTSVSLTSISQSYKNLIVYARDYRMSGGTNDFKLGVNSNGVTLSIELQNAAGTYAAQAQTAHYVNFNVTTVSTNAHAYILIPDYTSANVALAQSWANVKASNTTQTQRYVSSSFPATVAAITSIQLDAPATWGGGTYELWGQK</sequence>
<reference evidence="1" key="1">
    <citation type="submission" date="2020-05" db="EMBL/GenBank/DDBJ databases">
        <authorList>
            <person name="Chiriac C."/>
            <person name="Salcher M."/>
            <person name="Ghai R."/>
            <person name="Kavagutti S V."/>
        </authorList>
    </citation>
    <scope>NUCLEOTIDE SEQUENCE</scope>
</reference>
<dbReference type="GO" id="GO:0019062">
    <property type="term" value="P:virion attachment to host cell"/>
    <property type="evidence" value="ECO:0007669"/>
    <property type="project" value="InterPro"/>
</dbReference>
<protein>
    <submittedName>
        <fullName evidence="1">Bacteriophage lambda, Stf, side tail fibre-repeat-2</fullName>
    </submittedName>
</protein>
<dbReference type="Pfam" id="PF03406">
    <property type="entry name" value="Phage_fiber_2"/>
    <property type="match status" value="1"/>
</dbReference>
<dbReference type="GO" id="GO:0046718">
    <property type="term" value="P:symbiont entry into host cell"/>
    <property type="evidence" value="ECO:0007669"/>
    <property type="project" value="InterPro"/>
</dbReference>
<gene>
    <name evidence="1" type="ORF">UFOVP1399_8</name>
</gene>